<dbReference type="Proteomes" id="UP000261324">
    <property type="component" value="Unassembled WGS sequence"/>
</dbReference>
<evidence type="ECO:0000313" key="1">
    <source>
        <dbReference type="EMBL" id="RGK77748.1"/>
    </source>
</evidence>
<name>A0A3E4PCW9_9FIRM</name>
<comment type="caution">
    <text evidence="1">The sequence shown here is derived from an EMBL/GenBank/DDBJ whole genome shotgun (WGS) entry which is preliminary data.</text>
</comment>
<dbReference type="EMBL" id="QSRA01000038">
    <property type="protein sequence ID" value="RGK77748.1"/>
    <property type="molecule type" value="Genomic_DNA"/>
</dbReference>
<organism evidence="1 2">
    <name type="scientific">Dorea formicigenerans</name>
    <dbReference type="NCBI Taxonomy" id="39486"/>
    <lineage>
        <taxon>Bacteria</taxon>
        <taxon>Bacillati</taxon>
        <taxon>Bacillota</taxon>
        <taxon>Clostridia</taxon>
        <taxon>Lachnospirales</taxon>
        <taxon>Lachnospiraceae</taxon>
        <taxon>Dorea</taxon>
    </lineage>
</organism>
<accession>A0A3E4PCW9</accession>
<proteinExistence type="predicted"/>
<sequence>MTQKNENLLSFLDGETMISFVPFPNNIRRSVVHEELKNVFEEIKKVISGRIWSAVVGSLVKNLDDLPDFDYN</sequence>
<gene>
    <name evidence="1" type="ORF">DXC93_16355</name>
</gene>
<dbReference type="RefSeq" id="WP_117660865.1">
    <property type="nucleotide sequence ID" value="NZ_QSRA01000038.1"/>
</dbReference>
<reference evidence="1 2" key="1">
    <citation type="submission" date="2018-08" db="EMBL/GenBank/DDBJ databases">
        <title>A genome reference for cultivated species of the human gut microbiota.</title>
        <authorList>
            <person name="Zou Y."/>
            <person name="Xue W."/>
            <person name="Luo G."/>
        </authorList>
    </citation>
    <scope>NUCLEOTIDE SEQUENCE [LARGE SCALE GENOMIC DNA]</scope>
    <source>
        <strain evidence="1 2">TF09-3</strain>
    </source>
</reference>
<dbReference type="AlphaFoldDB" id="A0A3E4PCW9"/>
<protein>
    <submittedName>
        <fullName evidence="1">Uncharacterized protein</fullName>
    </submittedName>
</protein>
<evidence type="ECO:0000313" key="2">
    <source>
        <dbReference type="Proteomes" id="UP000261324"/>
    </source>
</evidence>